<reference evidence="2 3" key="1">
    <citation type="journal article" date="2017" name="ISME J.">
        <title>Energy and carbon metabolisms in a deep terrestrial subsurface fluid microbial community.</title>
        <authorList>
            <person name="Momper L."/>
            <person name="Jungbluth S.P."/>
            <person name="Lee M.D."/>
            <person name="Amend J.P."/>
        </authorList>
    </citation>
    <scope>NUCLEOTIDE SEQUENCE [LARGE SCALE GENOMIC DNA]</scope>
    <source>
        <strain evidence="2">SURF_5</strain>
    </source>
</reference>
<dbReference type="EMBL" id="QZKU01000104">
    <property type="protein sequence ID" value="RJP18264.1"/>
    <property type="molecule type" value="Genomic_DNA"/>
</dbReference>
<dbReference type="AlphaFoldDB" id="A0A3A4NR41"/>
<sequence length="59" mass="6839">MSVPYKVSPGTSDARGDLFLSMEMRKWRRLMMIHEEKEEKLAGDQGKRRAGNGKEWLSL</sequence>
<proteinExistence type="predicted"/>
<accession>A0A3A4NR41</accession>
<dbReference type="Proteomes" id="UP000265882">
    <property type="component" value="Unassembled WGS sequence"/>
</dbReference>
<organism evidence="2 3">
    <name type="scientific">Abyssobacteria bacterium (strain SURF_5)</name>
    <dbReference type="NCBI Taxonomy" id="2093360"/>
    <lineage>
        <taxon>Bacteria</taxon>
        <taxon>Pseudomonadati</taxon>
        <taxon>Candidatus Hydrogenedentota</taxon>
        <taxon>Candidatus Abyssobacteria</taxon>
    </lineage>
</organism>
<name>A0A3A4NR41_ABYX5</name>
<gene>
    <name evidence="2" type="ORF">C4520_14795</name>
</gene>
<feature type="region of interest" description="Disordered" evidence="1">
    <location>
        <begin position="38"/>
        <end position="59"/>
    </location>
</feature>
<evidence type="ECO:0000256" key="1">
    <source>
        <dbReference type="SAM" id="MobiDB-lite"/>
    </source>
</evidence>
<comment type="caution">
    <text evidence="2">The sequence shown here is derived from an EMBL/GenBank/DDBJ whole genome shotgun (WGS) entry which is preliminary data.</text>
</comment>
<evidence type="ECO:0000313" key="3">
    <source>
        <dbReference type="Proteomes" id="UP000265882"/>
    </source>
</evidence>
<feature type="compositionally biased region" description="Basic and acidic residues" evidence="1">
    <location>
        <begin position="38"/>
        <end position="47"/>
    </location>
</feature>
<evidence type="ECO:0000313" key="2">
    <source>
        <dbReference type="EMBL" id="RJP18264.1"/>
    </source>
</evidence>
<protein>
    <submittedName>
        <fullName evidence="2">Uncharacterized protein</fullName>
    </submittedName>
</protein>